<evidence type="ECO:0000313" key="1">
    <source>
        <dbReference type="EMBL" id="GIH07832.1"/>
    </source>
</evidence>
<gene>
    <name evidence="1" type="ORF">Rhe02_58990</name>
</gene>
<protein>
    <recommendedName>
        <fullName evidence="3">HEAT repeat domain-containing protein</fullName>
    </recommendedName>
</protein>
<dbReference type="EMBL" id="BONY01000041">
    <property type="protein sequence ID" value="GIH07832.1"/>
    <property type="molecule type" value="Genomic_DNA"/>
</dbReference>
<comment type="caution">
    <text evidence="1">The sequence shown here is derived from an EMBL/GenBank/DDBJ whole genome shotgun (WGS) entry which is preliminary data.</text>
</comment>
<dbReference type="AlphaFoldDB" id="A0A8J3QD52"/>
<evidence type="ECO:0008006" key="3">
    <source>
        <dbReference type="Google" id="ProtNLM"/>
    </source>
</evidence>
<dbReference type="Gene3D" id="1.25.10.10">
    <property type="entry name" value="Leucine-rich Repeat Variant"/>
    <property type="match status" value="1"/>
</dbReference>
<sequence length="137" mass="14915">MIKRLPLAVDDPLTWIISGLEPRWELQIRLLKGWMRHPVEEVRSSAVYAAELPMRRWRPAAASLVRALAGALTDPSVDVRRWAGRLLAGAGRANATIADELWNAVEGAPMGNHTPGASALIALSRLHDPGADAVLMK</sequence>
<organism evidence="1 2">
    <name type="scientific">Rhizocola hellebori</name>
    <dbReference type="NCBI Taxonomy" id="1392758"/>
    <lineage>
        <taxon>Bacteria</taxon>
        <taxon>Bacillati</taxon>
        <taxon>Actinomycetota</taxon>
        <taxon>Actinomycetes</taxon>
        <taxon>Micromonosporales</taxon>
        <taxon>Micromonosporaceae</taxon>
        <taxon>Rhizocola</taxon>
    </lineage>
</organism>
<reference evidence="1" key="1">
    <citation type="submission" date="2021-01" db="EMBL/GenBank/DDBJ databases">
        <title>Whole genome shotgun sequence of Rhizocola hellebori NBRC 109834.</title>
        <authorList>
            <person name="Komaki H."/>
            <person name="Tamura T."/>
        </authorList>
    </citation>
    <scope>NUCLEOTIDE SEQUENCE</scope>
    <source>
        <strain evidence="1">NBRC 109834</strain>
    </source>
</reference>
<evidence type="ECO:0000313" key="2">
    <source>
        <dbReference type="Proteomes" id="UP000612899"/>
    </source>
</evidence>
<dbReference type="SUPFAM" id="SSF48371">
    <property type="entry name" value="ARM repeat"/>
    <property type="match status" value="1"/>
</dbReference>
<dbReference type="InterPro" id="IPR011989">
    <property type="entry name" value="ARM-like"/>
</dbReference>
<dbReference type="Proteomes" id="UP000612899">
    <property type="component" value="Unassembled WGS sequence"/>
</dbReference>
<dbReference type="InterPro" id="IPR016024">
    <property type="entry name" value="ARM-type_fold"/>
</dbReference>
<accession>A0A8J3QD52</accession>
<keyword evidence="2" id="KW-1185">Reference proteome</keyword>
<proteinExistence type="predicted"/>
<dbReference type="RefSeq" id="WP_239124117.1">
    <property type="nucleotide sequence ID" value="NZ_BONY01000041.1"/>
</dbReference>
<name>A0A8J3QD52_9ACTN</name>